<keyword evidence="3" id="KW-1185">Reference proteome</keyword>
<dbReference type="EMBL" id="FQVD01000007">
    <property type="protein sequence ID" value="SHE86355.1"/>
    <property type="molecule type" value="Genomic_DNA"/>
</dbReference>
<protein>
    <submittedName>
        <fullName evidence="2">Putative auto-transporter adhesin, head GIN domain</fullName>
    </submittedName>
</protein>
<accession>A0A1M4WYS5</accession>
<feature type="domain" description="Putative auto-transporter adhesin head GIN" evidence="1">
    <location>
        <begin position="137"/>
        <end position="248"/>
    </location>
</feature>
<dbReference type="Pfam" id="PF10988">
    <property type="entry name" value="DUF2807"/>
    <property type="match status" value="1"/>
</dbReference>
<dbReference type="RefSeq" id="WP_025074210.1">
    <property type="nucleotide sequence ID" value="NZ_FQVD01000007.1"/>
</dbReference>
<evidence type="ECO:0000259" key="1">
    <source>
        <dbReference type="Pfam" id="PF10988"/>
    </source>
</evidence>
<proteinExistence type="predicted"/>
<dbReference type="OrthoDB" id="5585143at2"/>
<dbReference type="PANTHER" id="PTHR39200:SF1">
    <property type="entry name" value="AUTO-TRANSPORTER ADHESIN HEAD GIN DOMAIN-CONTAINING PROTEIN-RELATED"/>
    <property type="match status" value="1"/>
</dbReference>
<organism evidence="2 3">
    <name type="scientific">Bacteroides faecichinchillae</name>
    <dbReference type="NCBI Taxonomy" id="871325"/>
    <lineage>
        <taxon>Bacteria</taxon>
        <taxon>Pseudomonadati</taxon>
        <taxon>Bacteroidota</taxon>
        <taxon>Bacteroidia</taxon>
        <taxon>Bacteroidales</taxon>
        <taxon>Bacteroidaceae</taxon>
        <taxon>Bacteroides</taxon>
    </lineage>
</organism>
<sequence>MKNLKNVSVWMIWMLLSVTGVKAQTVIPSKKYITQEVKNAGNFSAIKVLGSPDVEYRQSNNSKVAVFIYGSDNLVELLEVNTVNGVLQVNIKKGVNIHGGERRLKVIASSPSLTQVDIQGSSDVSLKGTIKGTNIGLNVMGSGDIDAENLNYTDISVAVKGSGDIVLKNMKVDNVNAEIAGSGDIEMKGTAQHAILTVNGSGDISAGNLVTTNVIATVSGSGDIECYASKQLSARVGGSGDIEYRGNPAVVNKEGRKDQISKK</sequence>
<dbReference type="STRING" id="871325.SAMN05444349_10786"/>
<dbReference type="AlphaFoldDB" id="A0A1M4WYS5"/>
<gene>
    <name evidence="2" type="ORF">SAMN05444349_10786</name>
</gene>
<dbReference type="PANTHER" id="PTHR39200">
    <property type="entry name" value="HYPOTHETICAL EXPORTED PROTEIN"/>
    <property type="match status" value="1"/>
</dbReference>
<dbReference type="InterPro" id="IPR021255">
    <property type="entry name" value="DUF2807"/>
</dbReference>
<dbReference type="Proteomes" id="UP000184436">
    <property type="component" value="Unassembled WGS sequence"/>
</dbReference>
<evidence type="ECO:0000313" key="3">
    <source>
        <dbReference type="Proteomes" id="UP000184436"/>
    </source>
</evidence>
<evidence type="ECO:0000313" key="2">
    <source>
        <dbReference type="EMBL" id="SHE86355.1"/>
    </source>
</evidence>
<name>A0A1M4WYS5_9BACE</name>
<reference evidence="2 3" key="1">
    <citation type="submission" date="2016-11" db="EMBL/GenBank/DDBJ databases">
        <authorList>
            <person name="Jaros S."/>
            <person name="Januszkiewicz K."/>
            <person name="Wedrychowicz H."/>
        </authorList>
    </citation>
    <scope>NUCLEOTIDE SEQUENCE [LARGE SCALE GENOMIC DNA]</scope>
    <source>
        <strain evidence="2 3">DSM 26883</strain>
    </source>
</reference>
<dbReference type="Gene3D" id="2.160.20.120">
    <property type="match status" value="1"/>
</dbReference>